<dbReference type="Gene3D" id="3.30.1490.480">
    <property type="entry name" value="Endolytic murein transglycosylase"/>
    <property type="match status" value="1"/>
</dbReference>
<evidence type="ECO:0000256" key="1">
    <source>
        <dbReference type="SAM" id="MobiDB-lite"/>
    </source>
</evidence>
<gene>
    <name evidence="3" type="ORF">CHH57_02995</name>
</gene>
<organism evidence="3 4">
    <name type="scientific">Niallia circulans</name>
    <name type="common">Bacillus circulans</name>
    <dbReference type="NCBI Taxonomy" id="1397"/>
    <lineage>
        <taxon>Bacteria</taxon>
        <taxon>Bacillati</taxon>
        <taxon>Bacillota</taxon>
        <taxon>Bacilli</taxon>
        <taxon>Bacillales</taxon>
        <taxon>Bacillaceae</taxon>
        <taxon>Niallia</taxon>
    </lineage>
</organism>
<feature type="chain" id="PRO_5041722344" description="Aminodeoxychorismate lyase" evidence="2">
    <location>
        <begin position="26"/>
        <end position="183"/>
    </location>
</feature>
<reference evidence="3 4" key="1">
    <citation type="submission" date="2017-07" db="EMBL/GenBank/DDBJ databases">
        <title>Isolation and whole genome analysis of endospore-forming bacteria from heroin.</title>
        <authorList>
            <person name="Kalinowski J."/>
            <person name="Ahrens B."/>
            <person name="Al-Dilaimi A."/>
            <person name="Winkler A."/>
            <person name="Wibberg D."/>
            <person name="Schleenbecker U."/>
            <person name="Ruckert C."/>
            <person name="Wolfel R."/>
            <person name="Grass G."/>
        </authorList>
    </citation>
    <scope>NUCLEOTIDE SEQUENCE [LARGE SCALE GENOMIC DNA]</scope>
    <source>
        <strain evidence="3 4">7521-2</strain>
    </source>
</reference>
<evidence type="ECO:0000313" key="3">
    <source>
        <dbReference type="EMBL" id="PAD84732.1"/>
    </source>
</evidence>
<protein>
    <recommendedName>
        <fullName evidence="5">Aminodeoxychorismate lyase</fullName>
    </recommendedName>
</protein>
<accession>A0AA91TWB1</accession>
<comment type="caution">
    <text evidence="3">The sequence shown here is derived from an EMBL/GenBank/DDBJ whole genome shotgun (WGS) entry which is preliminary data.</text>
</comment>
<evidence type="ECO:0000313" key="4">
    <source>
        <dbReference type="Proteomes" id="UP000216961"/>
    </source>
</evidence>
<feature type="signal peptide" evidence="2">
    <location>
        <begin position="1"/>
        <end position="25"/>
    </location>
</feature>
<proteinExistence type="predicted"/>
<dbReference type="Proteomes" id="UP000216961">
    <property type="component" value="Unassembled WGS sequence"/>
</dbReference>
<name>A0AA91TWB1_NIACI</name>
<sequence length="183" mass="20106">MKPSIITSFAAGVLLATSVSGIVYFSTKDDTANAKTNNNVQKVDKVASDAANTPTVEEMKDILTSSGYVVQTSDEAEKKEDDVKKQASKSNTSEEKKDDKDKKEEDKKKEEVKTVTVKVSSGMTSYDVGSILHDEKIIKESALEFSQKVDKKGVAEYLKLGSFKIKSDMSTDEIISTIFKKRS</sequence>
<feature type="compositionally biased region" description="Basic and acidic residues" evidence="1">
    <location>
        <begin position="92"/>
        <end position="113"/>
    </location>
</feature>
<feature type="region of interest" description="Disordered" evidence="1">
    <location>
        <begin position="67"/>
        <end position="114"/>
    </location>
</feature>
<keyword evidence="2" id="KW-0732">Signal</keyword>
<feature type="compositionally biased region" description="Basic and acidic residues" evidence="1">
    <location>
        <begin position="75"/>
        <end position="85"/>
    </location>
</feature>
<dbReference type="EMBL" id="NPBQ01000020">
    <property type="protein sequence ID" value="PAD84732.1"/>
    <property type="molecule type" value="Genomic_DNA"/>
</dbReference>
<dbReference type="RefSeq" id="WP_095328839.1">
    <property type="nucleotide sequence ID" value="NZ_JABRVO010000404.1"/>
</dbReference>
<evidence type="ECO:0008006" key="5">
    <source>
        <dbReference type="Google" id="ProtNLM"/>
    </source>
</evidence>
<evidence type="ECO:0000256" key="2">
    <source>
        <dbReference type="SAM" id="SignalP"/>
    </source>
</evidence>
<dbReference type="AlphaFoldDB" id="A0AA91TWB1"/>